<organism evidence="1 2">
    <name type="scientific">Hyphomicrobium denitrificans (strain ATCC 51888 / DSM 1869 / NCIMB 11706 / TK 0415)</name>
    <dbReference type="NCBI Taxonomy" id="582899"/>
    <lineage>
        <taxon>Bacteria</taxon>
        <taxon>Pseudomonadati</taxon>
        <taxon>Pseudomonadota</taxon>
        <taxon>Alphaproteobacteria</taxon>
        <taxon>Hyphomicrobiales</taxon>
        <taxon>Hyphomicrobiaceae</taxon>
        <taxon>Hyphomicrobium</taxon>
    </lineage>
</organism>
<dbReference type="HOGENOM" id="CLU_146682_0_0_5"/>
<dbReference type="AlphaFoldDB" id="D8JSY8"/>
<dbReference type="EMBL" id="CP002083">
    <property type="protein sequence ID" value="ADJ22473.1"/>
    <property type="molecule type" value="Genomic_DNA"/>
</dbReference>
<gene>
    <name evidence="1" type="ordered locus">Hden_0652</name>
</gene>
<dbReference type="eggNOG" id="COG0790">
    <property type="taxonomic scope" value="Bacteria"/>
</dbReference>
<dbReference type="STRING" id="582899.Hden_0652"/>
<evidence type="ECO:0000313" key="2">
    <source>
        <dbReference type="Proteomes" id="UP000002033"/>
    </source>
</evidence>
<protein>
    <submittedName>
        <fullName evidence="1">Sel1 domain protein repeat-containing protein</fullName>
    </submittedName>
</protein>
<name>D8JSY8_HYPDA</name>
<proteinExistence type="predicted"/>
<accession>D8JSY8</accession>
<reference evidence="2" key="1">
    <citation type="journal article" date="2011" name="J. Bacteriol.">
        <title>Genome sequences of eight morphologically diverse alphaproteobacteria.</title>
        <authorList>
            <consortium name="US DOE Joint Genome Institute"/>
            <person name="Brown P.J."/>
            <person name="Kysela D.T."/>
            <person name="Buechlein A."/>
            <person name="Hemmerich C."/>
            <person name="Brun Y.V."/>
        </authorList>
    </citation>
    <scope>NUCLEOTIDE SEQUENCE [LARGE SCALE GENOMIC DNA]</scope>
    <source>
        <strain evidence="2">ATCC 51888 / DSM 1869 / NCIB 11706 / TK 0415</strain>
    </source>
</reference>
<keyword evidence="2" id="KW-1185">Reference proteome</keyword>
<dbReference type="SUPFAM" id="SSF81901">
    <property type="entry name" value="HCP-like"/>
    <property type="match status" value="1"/>
</dbReference>
<dbReference type="InterPro" id="IPR011990">
    <property type="entry name" value="TPR-like_helical_dom_sf"/>
</dbReference>
<dbReference type="Gene3D" id="1.25.40.10">
    <property type="entry name" value="Tetratricopeptide repeat domain"/>
    <property type="match status" value="1"/>
</dbReference>
<sequence>MPTDGSKLSQPFTSVVALNGDLKKMSRMDMLSREIGGYAAQGGGHHDALFELGLSCCTGRDGTLDLVEAHKWFNIAAMRGNDEAKRYRLELARDMSKAEIMRAQKRAREWLSTVH</sequence>
<dbReference type="KEGG" id="hdn:Hden_0652"/>
<evidence type="ECO:0000313" key="1">
    <source>
        <dbReference type="EMBL" id="ADJ22473.1"/>
    </source>
</evidence>
<dbReference type="Proteomes" id="UP000002033">
    <property type="component" value="Chromosome"/>
</dbReference>